<dbReference type="PANTHER" id="PTHR10459">
    <property type="entry name" value="DNA LIGASE"/>
    <property type="match status" value="1"/>
</dbReference>
<dbReference type="GO" id="GO:0003950">
    <property type="term" value="F:NAD+ poly-ADP-ribosyltransferase activity"/>
    <property type="evidence" value="ECO:0007669"/>
    <property type="project" value="UniProtKB-EC"/>
</dbReference>
<dbReference type="KEGG" id="lgi:LOTGIDRAFT_176953"/>
<dbReference type="GO" id="GO:0006302">
    <property type="term" value="P:double-strand break repair"/>
    <property type="evidence" value="ECO:0007669"/>
    <property type="project" value="TreeGrafter"/>
</dbReference>
<dbReference type="OrthoDB" id="6283673at2759"/>
<dbReference type="AlphaFoldDB" id="V3ZMM1"/>
<dbReference type="GO" id="GO:0005730">
    <property type="term" value="C:nucleolus"/>
    <property type="evidence" value="ECO:0007669"/>
    <property type="project" value="TreeGrafter"/>
</dbReference>
<reference evidence="8 9" key="1">
    <citation type="journal article" date="2013" name="Nature">
        <title>Insights into bilaterian evolution from three spiralian genomes.</title>
        <authorList>
            <person name="Simakov O."/>
            <person name="Marletaz F."/>
            <person name="Cho S.J."/>
            <person name="Edsinger-Gonzales E."/>
            <person name="Havlak P."/>
            <person name="Hellsten U."/>
            <person name="Kuo D.H."/>
            <person name="Larsson T."/>
            <person name="Lv J."/>
            <person name="Arendt D."/>
            <person name="Savage R."/>
            <person name="Osoegawa K."/>
            <person name="de Jong P."/>
            <person name="Grimwood J."/>
            <person name="Chapman J.A."/>
            <person name="Shapiro H."/>
            <person name="Aerts A."/>
            <person name="Otillar R.P."/>
            <person name="Terry A.Y."/>
            <person name="Boore J.L."/>
            <person name="Grigoriev I.V."/>
            <person name="Lindberg D.R."/>
            <person name="Seaver E.C."/>
            <person name="Weisblat D.A."/>
            <person name="Putnam N.H."/>
            <person name="Rokhsar D.S."/>
        </authorList>
    </citation>
    <scope>NUCLEOTIDE SEQUENCE [LARGE SCALE GENOMIC DNA]</scope>
</reference>
<dbReference type="Gene3D" id="1.20.142.10">
    <property type="entry name" value="Poly(ADP-ribose) polymerase, regulatory domain"/>
    <property type="match status" value="1"/>
</dbReference>
<dbReference type="GO" id="GO:0070212">
    <property type="term" value="P:protein poly-ADP-ribosylation"/>
    <property type="evidence" value="ECO:0007669"/>
    <property type="project" value="TreeGrafter"/>
</dbReference>
<feature type="compositionally biased region" description="Basic and acidic residues" evidence="6">
    <location>
        <begin position="11"/>
        <end position="23"/>
    </location>
</feature>
<evidence type="ECO:0000259" key="7">
    <source>
        <dbReference type="PROSITE" id="PS51060"/>
    </source>
</evidence>
<dbReference type="OMA" id="VIKEMKY"/>
<keyword evidence="2" id="KW-0328">Glycosyltransferase</keyword>
<evidence type="ECO:0000313" key="8">
    <source>
        <dbReference type="EMBL" id="ESO83695.1"/>
    </source>
</evidence>
<dbReference type="InterPro" id="IPR004102">
    <property type="entry name" value="Poly(ADP-ribose)pol_reg_dom"/>
</dbReference>
<dbReference type="GeneID" id="20244101"/>
<dbReference type="SUPFAM" id="SSF47587">
    <property type="entry name" value="Domain of poly(ADP-ribose) polymerase"/>
    <property type="match status" value="1"/>
</dbReference>
<dbReference type="PROSITE" id="PS51060">
    <property type="entry name" value="PARP_ALPHA_HD"/>
    <property type="match status" value="1"/>
</dbReference>
<dbReference type="InterPro" id="IPR036616">
    <property type="entry name" value="Poly(ADP-ribose)pol_reg_dom_sf"/>
</dbReference>
<keyword evidence="3" id="KW-0808">Transferase</keyword>
<dbReference type="Proteomes" id="UP000030746">
    <property type="component" value="Unassembled WGS sequence"/>
</dbReference>
<organism evidence="8 9">
    <name type="scientific">Lottia gigantea</name>
    <name type="common">Giant owl limpet</name>
    <dbReference type="NCBI Taxonomy" id="225164"/>
    <lineage>
        <taxon>Eukaryota</taxon>
        <taxon>Metazoa</taxon>
        <taxon>Spiralia</taxon>
        <taxon>Lophotrochozoa</taxon>
        <taxon>Mollusca</taxon>
        <taxon>Gastropoda</taxon>
        <taxon>Patellogastropoda</taxon>
        <taxon>Lottioidea</taxon>
        <taxon>Lottiidae</taxon>
        <taxon>Lottia</taxon>
    </lineage>
</organism>
<protein>
    <recommendedName>
        <fullName evidence="1">NAD(+) ADP-ribosyltransferase</fullName>
        <ecNumber evidence="1">2.4.2.30</ecNumber>
    </recommendedName>
</protein>
<dbReference type="InterPro" id="IPR050800">
    <property type="entry name" value="ARTD/PARP"/>
</dbReference>
<evidence type="ECO:0000256" key="1">
    <source>
        <dbReference type="ARBA" id="ARBA00012020"/>
    </source>
</evidence>
<evidence type="ECO:0000313" key="9">
    <source>
        <dbReference type="Proteomes" id="UP000030746"/>
    </source>
</evidence>
<feature type="region of interest" description="Disordered" evidence="6">
    <location>
        <begin position="1"/>
        <end position="23"/>
    </location>
</feature>
<comment type="catalytic activity">
    <reaction evidence="5">
        <text>NAD(+) + (ADP-D-ribosyl)n-acceptor = nicotinamide + (ADP-D-ribosyl)n+1-acceptor + H(+).</text>
        <dbReference type="EC" id="2.4.2.30"/>
    </reaction>
</comment>
<feature type="non-terminal residue" evidence="8">
    <location>
        <position position="1"/>
    </location>
</feature>
<keyword evidence="9" id="KW-1185">Reference proteome</keyword>
<keyword evidence="4" id="KW-0520">NAD</keyword>
<dbReference type="CTD" id="20244101"/>
<name>V3ZMM1_LOTGI</name>
<proteinExistence type="predicted"/>
<dbReference type="Pfam" id="PF02877">
    <property type="entry name" value="PARP_reg"/>
    <property type="match status" value="1"/>
</dbReference>
<dbReference type="GO" id="GO:1990404">
    <property type="term" value="F:NAD+-protein mono-ADP-ribosyltransferase activity"/>
    <property type="evidence" value="ECO:0007669"/>
    <property type="project" value="TreeGrafter"/>
</dbReference>
<feature type="domain" description="PARP alpha-helical" evidence="7">
    <location>
        <begin position="22"/>
        <end position="126"/>
    </location>
</feature>
<evidence type="ECO:0000256" key="5">
    <source>
        <dbReference type="ARBA" id="ARBA00033987"/>
    </source>
</evidence>
<dbReference type="PANTHER" id="PTHR10459:SF60">
    <property type="entry name" value="POLY [ADP-RIBOSE] POLYMERASE 2"/>
    <property type="match status" value="1"/>
</dbReference>
<sequence>NEDEVDAVPSLKKEDSDTKYPDSTLKKPLQDLVELICDIKKMEEAVMEMKYDAKKAPLGKLTKTQIKAGYQALKVIEGLIDSNNFGHKLVEACNDFYTRIPHDFGFKTPPAIRTKPQVKEKLQLLE</sequence>
<dbReference type="EMBL" id="KB203622">
    <property type="protein sequence ID" value="ESO83695.1"/>
    <property type="molecule type" value="Genomic_DNA"/>
</dbReference>
<evidence type="ECO:0000256" key="3">
    <source>
        <dbReference type="ARBA" id="ARBA00022679"/>
    </source>
</evidence>
<dbReference type="RefSeq" id="XP_009065617.1">
    <property type="nucleotide sequence ID" value="XM_009067369.1"/>
</dbReference>
<feature type="non-terminal residue" evidence="8">
    <location>
        <position position="126"/>
    </location>
</feature>
<evidence type="ECO:0000256" key="6">
    <source>
        <dbReference type="SAM" id="MobiDB-lite"/>
    </source>
</evidence>
<dbReference type="EC" id="2.4.2.30" evidence="1"/>
<evidence type="ECO:0000256" key="2">
    <source>
        <dbReference type="ARBA" id="ARBA00022676"/>
    </source>
</evidence>
<dbReference type="STRING" id="225164.V3ZMM1"/>
<gene>
    <name evidence="8" type="ORF">LOTGIDRAFT_176953</name>
</gene>
<accession>V3ZMM1</accession>
<evidence type="ECO:0000256" key="4">
    <source>
        <dbReference type="ARBA" id="ARBA00023027"/>
    </source>
</evidence>